<dbReference type="AlphaFoldDB" id="A0A1H4G9C1"/>
<proteinExistence type="predicted"/>
<dbReference type="EMBL" id="FNQM01000044">
    <property type="protein sequence ID" value="SEB06215.1"/>
    <property type="molecule type" value="Genomic_DNA"/>
</dbReference>
<sequence length="39" mass="4499">MKMLRAHLSFGAEFMNKRENAKLLYVASEKQCDTGNRPL</sequence>
<protein>
    <submittedName>
        <fullName evidence="1">Uncharacterized protein</fullName>
    </submittedName>
</protein>
<evidence type="ECO:0000313" key="1">
    <source>
        <dbReference type="EMBL" id="SEB06215.1"/>
    </source>
</evidence>
<name>A0A1H4G9C1_9RHOB</name>
<accession>A0A1H4G9C1</accession>
<keyword evidence="2" id="KW-1185">Reference proteome</keyword>
<gene>
    <name evidence="1" type="ORF">SAMN05444370_14415</name>
</gene>
<evidence type="ECO:0000313" key="2">
    <source>
        <dbReference type="Proteomes" id="UP000198703"/>
    </source>
</evidence>
<dbReference type="STRING" id="89524.SAMN05444370_14415"/>
<dbReference type="Proteomes" id="UP000198703">
    <property type="component" value="Unassembled WGS sequence"/>
</dbReference>
<reference evidence="1 2" key="1">
    <citation type="submission" date="2016-10" db="EMBL/GenBank/DDBJ databases">
        <authorList>
            <person name="de Groot N.N."/>
        </authorList>
    </citation>
    <scope>NUCLEOTIDE SEQUENCE [LARGE SCALE GENOMIC DNA]</scope>
    <source>
        <strain evidence="1 2">DSM 15345</strain>
    </source>
</reference>
<organism evidence="1 2">
    <name type="scientific">Rubrimonas cliftonensis</name>
    <dbReference type="NCBI Taxonomy" id="89524"/>
    <lineage>
        <taxon>Bacteria</taxon>
        <taxon>Pseudomonadati</taxon>
        <taxon>Pseudomonadota</taxon>
        <taxon>Alphaproteobacteria</taxon>
        <taxon>Rhodobacterales</taxon>
        <taxon>Paracoccaceae</taxon>
        <taxon>Rubrimonas</taxon>
    </lineage>
</organism>